<evidence type="ECO:0000313" key="3">
    <source>
        <dbReference type="EMBL" id="KAJ3555059.1"/>
    </source>
</evidence>
<sequence length="90" mass="9190">MASSSTLISPIVGAILGALGATAVTVIGALITARHNQGNGLAERSISDAENGQYDMGSINNSPSTFHYPPSVATAAHGGAQSNRPRRWSN</sequence>
<keyword evidence="4" id="KW-1185">Reference proteome</keyword>
<dbReference type="AlphaFoldDB" id="A0A9W8THX5"/>
<dbReference type="Proteomes" id="UP001148614">
    <property type="component" value="Unassembled WGS sequence"/>
</dbReference>
<proteinExistence type="predicted"/>
<accession>A0A9W8THX5</accession>
<organism evidence="3 4">
    <name type="scientific">Xylaria arbuscula</name>
    <dbReference type="NCBI Taxonomy" id="114810"/>
    <lineage>
        <taxon>Eukaryota</taxon>
        <taxon>Fungi</taxon>
        <taxon>Dikarya</taxon>
        <taxon>Ascomycota</taxon>
        <taxon>Pezizomycotina</taxon>
        <taxon>Sordariomycetes</taxon>
        <taxon>Xylariomycetidae</taxon>
        <taxon>Xylariales</taxon>
        <taxon>Xylariaceae</taxon>
        <taxon>Xylaria</taxon>
    </lineage>
</organism>
<comment type="caution">
    <text evidence="3">The sequence shown here is derived from an EMBL/GenBank/DDBJ whole genome shotgun (WGS) entry which is preliminary data.</text>
</comment>
<dbReference type="EMBL" id="JANPWZ010002948">
    <property type="protein sequence ID" value="KAJ3555059.1"/>
    <property type="molecule type" value="Genomic_DNA"/>
</dbReference>
<feature type="transmembrane region" description="Helical" evidence="2">
    <location>
        <begin position="6"/>
        <end position="31"/>
    </location>
</feature>
<feature type="region of interest" description="Disordered" evidence="1">
    <location>
        <begin position="52"/>
        <end position="90"/>
    </location>
</feature>
<evidence type="ECO:0000256" key="2">
    <source>
        <dbReference type="SAM" id="Phobius"/>
    </source>
</evidence>
<gene>
    <name evidence="3" type="ORF">NPX13_g10442</name>
</gene>
<reference evidence="3" key="1">
    <citation type="submission" date="2022-07" db="EMBL/GenBank/DDBJ databases">
        <title>Genome Sequence of Xylaria arbuscula.</title>
        <authorList>
            <person name="Buettner E."/>
        </authorList>
    </citation>
    <scope>NUCLEOTIDE SEQUENCE</scope>
    <source>
        <strain evidence="3">VT107</strain>
    </source>
</reference>
<keyword evidence="2" id="KW-0812">Transmembrane</keyword>
<protein>
    <submittedName>
        <fullName evidence="3">Uncharacterized protein</fullName>
    </submittedName>
</protein>
<evidence type="ECO:0000313" key="4">
    <source>
        <dbReference type="Proteomes" id="UP001148614"/>
    </source>
</evidence>
<keyword evidence="2" id="KW-1133">Transmembrane helix</keyword>
<name>A0A9W8THX5_9PEZI</name>
<keyword evidence="2" id="KW-0472">Membrane</keyword>
<evidence type="ECO:0000256" key="1">
    <source>
        <dbReference type="SAM" id="MobiDB-lite"/>
    </source>
</evidence>